<feature type="region of interest" description="Disordered" evidence="1">
    <location>
        <begin position="21"/>
        <end position="68"/>
    </location>
</feature>
<evidence type="ECO:0000313" key="3">
    <source>
        <dbReference type="EMBL" id="QPH39031.1"/>
    </source>
</evidence>
<accession>A0A7S9KY84</accession>
<organism evidence="3 4">
    <name type="scientific">Pedobacter endophyticus</name>
    <dbReference type="NCBI Taxonomy" id="2789740"/>
    <lineage>
        <taxon>Bacteria</taxon>
        <taxon>Pseudomonadati</taxon>
        <taxon>Bacteroidota</taxon>
        <taxon>Sphingobacteriia</taxon>
        <taxon>Sphingobacteriales</taxon>
        <taxon>Sphingobacteriaceae</taxon>
        <taxon>Pedobacter</taxon>
    </lineage>
</organism>
<dbReference type="AlphaFoldDB" id="A0A7S9KY84"/>
<proteinExistence type="predicted"/>
<keyword evidence="4" id="KW-1185">Reference proteome</keyword>
<gene>
    <name evidence="3" type="ORF">IZT61_18505</name>
</gene>
<keyword evidence="2" id="KW-0732">Signal</keyword>
<sequence>MKKLFFVFAVTALLFFGCGGAQEKNDRLGDTTTTTPGQSSTSINDSVNSDSLTVDSGGETMPKKPEQP</sequence>
<reference evidence="3 4" key="1">
    <citation type="submission" date="2020-11" db="EMBL/GenBank/DDBJ databases">
        <title>Pedobacter endophytica, an endophytic bacteria isolated form Carex pumila.</title>
        <authorList>
            <person name="Peng Y."/>
            <person name="Jiang L."/>
            <person name="Lee J."/>
        </authorList>
    </citation>
    <scope>NUCLEOTIDE SEQUENCE [LARGE SCALE GENOMIC DNA]</scope>
    <source>
        <strain evidence="3 4">JBR3-12</strain>
    </source>
</reference>
<evidence type="ECO:0000256" key="1">
    <source>
        <dbReference type="SAM" id="MobiDB-lite"/>
    </source>
</evidence>
<evidence type="ECO:0000313" key="4">
    <source>
        <dbReference type="Proteomes" id="UP000594759"/>
    </source>
</evidence>
<feature type="chain" id="PRO_5032569256" evidence="2">
    <location>
        <begin position="22"/>
        <end position="68"/>
    </location>
</feature>
<evidence type="ECO:0000256" key="2">
    <source>
        <dbReference type="SAM" id="SignalP"/>
    </source>
</evidence>
<dbReference type="PROSITE" id="PS51257">
    <property type="entry name" value="PROKAR_LIPOPROTEIN"/>
    <property type="match status" value="1"/>
</dbReference>
<dbReference type="Proteomes" id="UP000594759">
    <property type="component" value="Chromosome"/>
</dbReference>
<feature type="compositionally biased region" description="Polar residues" evidence="1">
    <location>
        <begin position="36"/>
        <end position="54"/>
    </location>
</feature>
<name>A0A7S9KY84_9SPHI</name>
<dbReference type="RefSeq" id="WP_196098506.1">
    <property type="nucleotide sequence ID" value="NZ_CP064939.1"/>
</dbReference>
<protein>
    <submittedName>
        <fullName evidence="3">Uncharacterized protein</fullName>
    </submittedName>
</protein>
<dbReference type="KEGG" id="pex:IZT61_18505"/>
<dbReference type="EMBL" id="CP064939">
    <property type="protein sequence ID" value="QPH39031.1"/>
    <property type="molecule type" value="Genomic_DNA"/>
</dbReference>
<feature type="signal peptide" evidence="2">
    <location>
        <begin position="1"/>
        <end position="21"/>
    </location>
</feature>